<dbReference type="Gene3D" id="3.30.70.1430">
    <property type="entry name" value="Multidrug efflux transporter AcrB pore domain"/>
    <property type="match status" value="2"/>
</dbReference>
<evidence type="ECO:0000313" key="3">
    <source>
        <dbReference type="Proteomes" id="UP001169027"/>
    </source>
</evidence>
<organism evidence="2 3">
    <name type="scientific">Variovorax ginsengisoli</name>
    <dbReference type="NCBI Taxonomy" id="363844"/>
    <lineage>
        <taxon>Bacteria</taxon>
        <taxon>Pseudomonadati</taxon>
        <taxon>Pseudomonadota</taxon>
        <taxon>Betaproteobacteria</taxon>
        <taxon>Burkholderiales</taxon>
        <taxon>Comamonadaceae</taxon>
        <taxon>Variovorax</taxon>
    </lineage>
</organism>
<dbReference type="Proteomes" id="UP001169027">
    <property type="component" value="Unassembled WGS sequence"/>
</dbReference>
<dbReference type="Gene3D" id="1.20.1640.10">
    <property type="entry name" value="Multidrug efflux transporter AcrB transmembrane domain"/>
    <property type="match status" value="3"/>
</dbReference>
<feature type="transmembrane region" description="Helical" evidence="1">
    <location>
        <begin position="901"/>
        <end position="919"/>
    </location>
</feature>
<dbReference type="SUPFAM" id="SSF82714">
    <property type="entry name" value="Multidrug efflux transporter AcrB TolC docking domain, DN and DC subdomains"/>
    <property type="match status" value="2"/>
</dbReference>
<reference evidence="2" key="1">
    <citation type="submission" date="2023-06" db="EMBL/GenBank/DDBJ databases">
        <authorList>
            <person name="Jiang Y."/>
            <person name="Liu Q."/>
        </authorList>
    </citation>
    <scope>NUCLEOTIDE SEQUENCE</scope>
    <source>
        <strain evidence="2">CGMCC 1.12090</strain>
    </source>
</reference>
<comment type="caution">
    <text evidence="2">The sequence shown here is derived from an EMBL/GenBank/DDBJ whole genome shotgun (WGS) entry which is preliminary data.</text>
</comment>
<dbReference type="Gene3D" id="3.30.2090.10">
    <property type="entry name" value="Multidrug efflux transporter AcrB TolC docking domain, DN and DC subdomains"/>
    <property type="match status" value="2"/>
</dbReference>
<sequence>MWFTRVSLKNPVFATMLMLALVVLGAFSYQRLQVDQFPNIDFPVVVVITEYPGASPEIVESEVTKKIEEGVNSIAGINALTSRSYEGQSVVIIEFQLYVDGRKAADDVREKVAGVRPLFRDEVKDPRVLRFDPASRAVWSVAVLPEGDTSAAGPPQGASTPSGGSAARAAASVGATFTQPSAVELTNWADQVLKKRLENVRGVGSVTLVGGTKREINIYLNPQAMEAFGVSASQVVDAVRSENQALPVGSVRSLEQDRVVQIDARMERPEDFGRIIVARKGGAPIRVDQVATVRDGAQEIDSLALYNGQRTLLLSVQKAQDENTIQVVDGLVKAIAEIKPQLPPGVRLEPIADASRPIRVAVDNVRQTLIEGALLTVLIVFLFLNSWRSTVITGLTLPIALIGTFWFMAMFGFTINMITLMALSLCVGLLIDDAIVVRENIVRHVQMGKEPYQASLDGTQEIGLAVLATTLSIVAVFLPIGFMEGIIGKFFHEFGITIVAAVMISMFVSFTLDPMLSSIWHDPAIDQHGKNEAPVTFYDKTIGRVTGWFDRATERLAEGYQGILRWALVHKLATVFAAIGIFVGSIFMVPLLGTEFVPKADFSETSISFYTPVGSSLEVTEAKARQVEAVLREMPEVRYTLTTINSGDAQGKIYASIYVRLVDRRARSRSVDQMSTVLRERLRAIPGITVTHVGLRDSVGGNKPIEFSLQGPDLKELERLTVRVMDKIRPIPGLVDLDSSLKPDKPTVSVVIRRDAASDLGLGVAPIAAALRTLVAGTTVGNWRAPDDQTYDVNVRLAPEVRNSPADLARLPFLSTAVGANADGSSRIVRLAQVAEVRESTGPNQINRRALAREVSINANVDGRSAGEVSADVRAALAGIAFPPGYGWQFSGSTKNMQESFGYAVSALALAVIFIYMILASQFKSFLQPLALMTALPLTLIGVVLALLIFRSTLSMFSIIGVVMLMGLVTKNAILLVDFAIRSREPGVAEDGTPVPGLPRAEALLLAARVRLRPILMTTLAMIFGMVPLAFAISEGSEQRAPMGQAVIGGVITSSLLTLVVVPVVYCYMDDLANWARRRWTGQPKPAAEATPVAAPKIESLS</sequence>
<dbReference type="SUPFAM" id="SSF82866">
    <property type="entry name" value="Multidrug efflux transporter AcrB transmembrane domain"/>
    <property type="match status" value="2"/>
</dbReference>
<dbReference type="PRINTS" id="PR00702">
    <property type="entry name" value="ACRIFLAVINRP"/>
</dbReference>
<dbReference type="PANTHER" id="PTHR32063:SF0">
    <property type="entry name" value="SWARMING MOTILITY PROTEIN SWRC"/>
    <property type="match status" value="1"/>
</dbReference>
<dbReference type="PANTHER" id="PTHR32063">
    <property type="match status" value="1"/>
</dbReference>
<dbReference type="InterPro" id="IPR001036">
    <property type="entry name" value="Acrflvin-R"/>
</dbReference>
<feature type="transmembrane region" description="Helical" evidence="1">
    <location>
        <begin position="1015"/>
        <end position="1034"/>
    </location>
</feature>
<keyword evidence="1" id="KW-0812">Transmembrane</keyword>
<dbReference type="InterPro" id="IPR027463">
    <property type="entry name" value="AcrB_DN_DC_subdom"/>
</dbReference>
<keyword evidence="1" id="KW-1133">Transmembrane helix</keyword>
<name>A0ABT8S8V5_9BURK</name>
<dbReference type="Pfam" id="PF00873">
    <property type="entry name" value="ACR_tran"/>
    <property type="match status" value="1"/>
</dbReference>
<keyword evidence="1" id="KW-0472">Membrane</keyword>
<feature type="transmembrane region" description="Helical" evidence="1">
    <location>
        <begin position="365"/>
        <end position="384"/>
    </location>
</feature>
<dbReference type="Gene3D" id="3.30.70.1440">
    <property type="entry name" value="Multidrug efflux transporter AcrB pore domain"/>
    <property type="match status" value="1"/>
</dbReference>
<proteinExistence type="predicted"/>
<evidence type="ECO:0000313" key="2">
    <source>
        <dbReference type="EMBL" id="MDO1534739.1"/>
    </source>
</evidence>
<feature type="transmembrane region" description="Helical" evidence="1">
    <location>
        <begin position="1046"/>
        <end position="1069"/>
    </location>
</feature>
<feature type="transmembrane region" description="Helical" evidence="1">
    <location>
        <begin position="462"/>
        <end position="482"/>
    </location>
</feature>
<dbReference type="Gene3D" id="3.30.70.1320">
    <property type="entry name" value="Multidrug efflux transporter AcrB pore domain like"/>
    <property type="match status" value="2"/>
</dbReference>
<protein>
    <submittedName>
        <fullName evidence="2">Efflux RND transporter permease subunit</fullName>
    </submittedName>
</protein>
<feature type="transmembrane region" description="Helical" evidence="1">
    <location>
        <begin position="956"/>
        <end position="977"/>
    </location>
</feature>
<accession>A0ABT8S8V5</accession>
<feature type="transmembrane region" description="Helical" evidence="1">
    <location>
        <begin position="494"/>
        <end position="512"/>
    </location>
</feature>
<gene>
    <name evidence="2" type="ORF">Q2T77_20815</name>
</gene>
<dbReference type="SUPFAM" id="SSF82693">
    <property type="entry name" value="Multidrug efflux transporter AcrB pore domain, PN1, PN2, PC1 and PC2 subdomains"/>
    <property type="match status" value="2"/>
</dbReference>
<keyword evidence="3" id="KW-1185">Reference proteome</keyword>
<dbReference type="RefSeq" id="WP_301812502.1">
    <property type="nucleotide sequence ID" value="NZ_JAUJZH010000015.1"/>
</dbReference>
<feature type="transmembrane region" description="Helical" evidence="1">
    <location>
        <begin position="572"/>
        <end position="593"/>
    </location>
</feature>
<evidence type="ECO:0000256" key="1">
    <source>
        <dbReference type="SAM" id="Phobius"/>
    </source>
</evidence>
<feature type="transmembrane region" description="Helical" evidence="1">
    <location>
        <begin position="931"/>
        <end position="950"/>
    </location>
</feature>
<feature type="transmembrane region" description="Helical" evidence="1">
    <location>
        <begin position="391"/>
        <end position="411"/>
    </location>
</feature>
<dbReference type="EMBL" id="JAUKVY010000015">
    <property type="protein sequence ID" value="MDO1534739.1"/>
    <property type="molecule type" value="Genomic_DNA"/>
</dbReference>